<feature type="region of interest" description="Disordered" evidence="1">
    <location>
        <begin position="100"/>
        <end position="119"/>
    </location>
</feature>
<reference evidence="2 3" key="1">
    <citation type="journal article" date="2018" name="Biotechnol. Biofuels">
        <title>Integrative visual omics of the white-rot fungus Polyporus brumalis exposes the biotechnological potential of its oxidative enzymes for delignifying raw plant biomass.</title>
        <authorList>
            <person name="Miyauchi S."/>
            <person name="Rancon A."/>
            <person name="Drula E."/>
            <person name="Hage H."/>
            <person name="Chaduli D."/>
            <person name="Favel A."/>
            <person name="Grisel S."/>
            <person name="Henrissat B."/>
            <person name="Herpoel-Gimbert I."/>
            <person name="Ruiz-Duenas F.J."/>
            <person name="Chevret D."/>
            <person name="Hainaut M."/>
            <person name="Lin J."/>
            <person name="Wang M."/>
            <person name="Pangilinan J."/>
            <person name="Lipzen A."/>
            <person name="Lesage-Meessen L."/>
            <person name="Navarro D."/>
            <person name="Riley R."/>
            <person name="Grigoriev I.V."/>
            <person name="Zhou S."/>
            <person name="Raouche S."/>
            <person name="Rosso M.N."/>
        </authorList>
    </citation>
    <scope>NUCLEOTIDE SEQUENCE [LARGE SCALE GENOMIC DNA]</scope>
    <source>
        <strain evidence="2 3">BRFM 1820</strain>
    </source>
</reference>
<evidence type="ECO:0000313" key="3">
    <source>
        <dbReference type="Proteomes" id="UP000256964"/>
    </source>
</evidence>
<accession>A0A371D677</accession>
<dbReference type="AlphaFoldDB" id="A0A371D677"/>
<sequence length="151" mass="16432">MRLDLTCSMSGRGDTLFRILHGMLCKQFKGPLFCFVLWRHHKLPQGKALSAWAATHAIQASTSTMKPARVYKGTLSCSCLAALSSRSSLTDKLLKTSVAASQSPHLRRAQAQRQGPNPAQAIETAMDRAADIQPRAGARSDARCVSAHWEA</sequence>
<evidence type="ECO:0000313" key="2">
    <source>
        <dbReference type="EMBL" id="RDX48043.1"/>
    </source>
</evidence>
<dbReference type="Proteomes" id="UP000256964">
    <property type="component" value="Unassembled WGS sequence"/>
</dbReference>
<evidence type="ECO:0000256" key="1">
    <source>
        <dbReference type="SAM" id="MobiDB-lite"/>
    </source>
</evidence>
<proteinExistence type="predicted"/>
<protein>
    <submittedName>
        <fullName evidence="2">Uncharacterized protein</fullName>
    </submittedName>
</protein>
<gene>
    <name evidence="2" type="ORF">OH76DRAFT_695178</name>
</gene>
<keyword evidence="3" id="KW-1185">Reference proteome</keyword>
<name>A0A371D677_9APHY</name>
<dbReference type="EMBL" id="KZ857414">
    <property type="protein sequence ID" value="RDX48043.1"/>
    <property type="molecule type" value="Genomic_DNA"/>
</dbReference>
<organism evidence="2 3">
    <name type="scientific">Lentinus brumalis</name>
    <dbReference type="NCBI Taxonomy" id="2498619"/>
    <lineage>
        <taxon>Eukaryota</taxon>
        <taxon>Fungi</taxon>
        <taxon>Dikarya</taxon>
        <taxon>Basidiomycota</taxon>
        <taxon>Agaricomycotina</taxon>
        <taxon>Agaricomycetes</taxon>
        <taxon>Polyporales</taxon>
        <taxon>Polyporaceae</taxon>
        <taxon>Lentinus</taxon>
    </lineage>
</organism>